<dbReference type="CDD" id="cd17719">
    <property type="entry name" value="BRCT_Rev1"/>
    <property type="match status" value="1"/>
</dbReference>
<protein>
    <recommendedName>
        <fullName evidence="3 13">DNA repair protein REV1</fullName>
        <ecNumber evidence="13">2.7.7.-</ecNumber>
    </recommendedName>
</protein>
<keyword evidence="5 13" id="KW-0808">Transferase</keyword>
<evidence type="ECO:0000256" key="14">
    <source>
        <dbReference type="PIRSR" id="PIRSR036573-2"/>
    </source>
</evidence>
<evidence type="ECO:0000256" key="9">
    <source>
        <dbReference type="ARBA" id="ARBA00022842"/>
    </source>
</evidence>
<evidence type="ECO:0000256" key="11">
    <source>
        <dbReference type="ARBA" id="ARBA00023204"/>
    </source>
</evidence>
<dbReference type="PANTHER" id="PTHR45990:SF1">
    <property type="entry name" value="DNA REPAIR PROTEIN REV1"/>
    <property type="match status" value="1"/>
</dbReference>
<dbReference type="PROSITE" id="PS50173">
    <property type="entry name" value="UMUC"/>
    <property type="match status" value="1"/>
</dbReference>
<keyword evidence="10 13" id="KW-0238">DNA-binding</keyword>
<comment type="function">
    <text evidence="13">Deoxycytidyl transferase involved in DNA repair. Transfers a dCMP residue from dCTP to the 3'-end of a DNA primer in a template-dependent reaction. May assist in the first step in the bypass of abasic lesions by the insertion of a nucleotide opposite the lesion. Required for normal induction of mutations by physical and chemical agents.</text>
</comment>
<dbReference type="PANTHER" id="PTHR45990">
    <property type="entry name" value="DNA REPAIR PROTEIN REV1"/>
    <property type="match status" value="1"/>
</dbReference>
<dbReference type="AlphaFoldDB" id="A0A8S1DGE2"/>
<feature type="compositionally biased region" description="Polar residues" evidence="15">
    <location>
        <begin position="845"/>
        <end position="886"/>
    </location>
</feature>
<dbReference type="InterPro" id="IPR038401">
    <property type="entry name" value="Rev1_C_sf"/>
</dbReference>
<dbReference type="GO" id="GO:0003887">
    <property type="term" value="F:DNA-directed DNA polymerase activity"/>
    <property type="evidence" value="ECO:0007669"/>
    <property type="project" value="InterPro"/>
</dbReference>
<keyword evidence="4 13" id="KW-0237">DNA synthesis</keyword>
<dbReference type="InterPro" id="IPR025527">
    <property type="entry name" value="HUWE1/Rev1_UBM"/>
</dbReference>
<feature type="region of interest" description="Disordered" evidence="15">
    <location>
        <begin position="835"/>
        <end position="898"/>
    </location>
</feature>
<dbReference type="Gene3D" id="1.10.150.20">
    <property type="entry name" value="5' to 3' exonuclease, C-terminal subdomain"/>
    <property type="match status" value="1"/>
</dbReference>
<feature type="domain" description="UmuC" evidence="17">
    <location>
        <begin position="416"/>
        <end position="651"/>
    </location>
</feature>
<dbReference type="Gene3D" id="3.30.70.270">
    <property type="match status" value="2"/>
</dbReference>
<comment type="similarity">
    <text evidence="2 13">Belongs to the DNA polymerase type-Y family.</text>
</comment>
<evidence type="ECO:0000256" key="2">
    <source>
        <dbReference type="ARBA" id="ARBA00010945"/>
    </source>
</evidence>
<evidence type="ECO:0000256" key="13">
    <source>
        <dbReference type="PIRNR" id="PIRNR036573"/>
    </source>
</evidence>
<dbReference type="GO" id="GO:0042276">
    <property type="term" value="P:error-prone translesion synthesis"/>
    <property type="evidence" value="ECO:0007669"/>
    <property type="project" value="InterPro"/>
</dbReference>
<evidence type="ECO:0000256" key="5">
    <source>
        <dbReference type="ARBA" id="ARBA00022679"/>
    </source>
</evidence>
<comment type="cofactor">
    <cofactor evidence="14">
        <name>Mg(2+)</name>
        <dbReference type="ChEBI" id="CHEBI:18420"/>
    </cofactor>
    <text evidence="14">Binds 2 magnesium ions.</text>
</comment>
<evidence type="ECO:0000259" key="17">
    <source>
        <dbReference type="PROSITE" id="PS50173"/>
    </source>
</evidence>
<proteinExistence type="inferred from homology"/>
<keyword evidence="12 13" id="KW-0539">Nucleus</keyword>
<dbReference type="Pfam" id="PF16727">
    <property type="entry name" value="REV1_C"/>
    <property type="match status" value="1"/>
</dbReference>
<keyword evidence="19" id="KW-1185">Reference proteome</keyword>
<feature type="binding site" evidence="14">
    <location>
        <position position="420"/>
    </location>
    <ligand>
        <name>Mg(2+)</name>
        <dbReference type="ChEBI" id="CHEBI:18420"/>
        <label>1</label>
    </ligand>
</feature>
<dbReference type="EC" id="2.7.7.-" evidence="13"/>
<feature type="compositionally biased region" description="Basic and acidic residues" evidence="15">
    <location>
        <begin position="280"/>
        <end position="290"/>
    </location>
</feature>
<dbReference type="Gene3D" id="6.10.250.1490">
    <property type="match status" value="1"/>
</dbReference>
<dbReference type="InterPro" id="IPR036775">
    <property type="entry name" value="DNA_pol_Y-fam_lit_finger_sf"/>
</dbReference>
<feature type="domain" description="BRCT" evidence="16">
    <location>
        <begin position="45"/>
        <end position="133"/>
    </location>
</feature>
<dbReference type="FunFam" id="3.30.1490.100:FF:000001">
    <property type="entry name" value="DNA repair protein REV1"/>
    <property type="match status" value="1"/>
</dbReference>
<dbReference type="InterPro" id="IPR043128">
    <property type="entry name" value="Rev_trsase/Diguanyl_cyclase"/>
</dbReference>
<dbReference type="InterPro" id="IPR043502">
    <property type="entry name" value="DNA/RNA_pol_sf"/>
</dbReference>
<accession>A0A8S1DGE2</accession>
<dbReference type="Pfam" id="PF00533">
    <property type="entry name" value="BRCT"/>
    <property type="match status" value="1"/>
</dbReference>
<dbReference type="Gene3D" id="6.10.250.1630">
    <property type="match status" value="1"/>
</dbReference>
<dbReference type="SUPFAM" id="SSF100879">
    <property type="entry name" value="Lesion bypass DNA polymerase (Y-family), little finger domain"/>
    <property type="match status" value="1"/>
</dbReference>
<dbReference type="Gene3D" id="3.40.1170.60">
    <property type="match status" value="1"/>
</dbReference>
<dbReference type="GO" id="GO:0006281">
    <property type="term" value="P:DNA repair"/>
    <property type="evidence" value="ECO:0007669"/>
    <property type="project" value="UniProtKB-KW"/>
</dbReference>
<dbReference type="PIRSF" id="PIRSF036573">
    <property type="entry name" value="REV1"/>
    <property type="match status" value="1"/>
</dbReference>
<evidence type="ECO:0000256" key="7">
    <source>
        <dbReference type="ARBA" id="ARBA00022723"/>
    </source>
</evidence>
<gene>
    <name evidence="18" type="ORF">CLODIP_2_CD03148</name>
</gene>
<dbReference type="InterPro" id="IPR001357">
    <property type="entry name" value="BRCT_dom"/>
</dbReference>
<dbReference type="Gene3D" id="3.30.1490.100">
    <property type="entry name" value="DNA polymerase, Y-family, little finger domain"/>
    <property type="match status" value="1"/>
</dbReference>
<keyword evidence="7 14" id="KW-0479">Metal-binding</keyword>
<feature type="region of interest" description="Disordered" evidence="15">
    <location>
        <begin position="280"/>
        <end position="350"/>
    </location>
</feature>
<keyword evidence="8 13" id="KW-0227">DNA damage</keyword>
<evidence type="ECO:0000256" key="10">
    <source>
        <dbReference type="ARBA" id="ARBA00023125"/>
    </source>
</evidence>
<keyword evidence="11 13" id="KW-0234">DNA repair</keyword>
<dbReference type="GO" id="GO:0003684">
    <property type="term" value="F:damaged DNA binding"/>
    <property type="evidence" value="ECO:0007669"/>
    <property type="project" value="UniProtKB-UniRule"/>
</dbReference>
<dbReference type="GO" id="GO:0017125">
    <property type="term" value="F:deoxycytidyl transferase activity"/>
    <property type="evidence" value="ECO:0007669"/>
    <property type="project" value="TreeGrafter"/>
</dbReference>
<dbReference type="Pfam" id="PF21999">
    <property type="entry name" value="IMS_HHH_1"/>
    <property type="match status" value="1"/>
</dbReference>
<feature type="region of interest" description="Disordered" evidence="15">
    <location>
        <begin position="1003"/>
        <end position="1022"/>
    </location>
</feature>
<sequence length="1121" mass="124194">MRRAKREEKFPENGFEQWGGYMNAKKAKLEKQFKAGASKESHLQTTSKIFSGVSVYVNGYTIPTADEIKMVMMVHGGQFHQYYSASKTRFIIASNLADAKLKKIKGQPKVVKPQWIADCVAAEKLLDFRPYLLYSNQSKTQPKIQFPQVSEFESPVNSPRYKKLEISIGQTLTSTPKVGRKRAALDATDKSPFNDSTASAISAEEEKVMLESDDSKSSSSSDFNLFSEFKLNKKKTSPFEVVTNFPEDEEKEPSVSNEESDFEDLLDCTLVAQELRAAEESALKKTEPPLKEAVTLPKKETPTPQEDNVFISPPKVEVKIPQSTAPKPEETAPPPKEPEPHSKKAPMKRAGEENFLSEFYSNSRLHHISTMGTAFKAYVNDLRRNHSGDFPGRQKLLQWKREAGIDGHGWSGGVVVMHIDMDCFFVSVGLRAHPELRGQPVAVTHAKGNPPPTANSSSREAEFQMYRKRMQNKAGTSKSTEHFAEALEKRLSWRGDGGEASSMSEIASCNYEARAAGLRNGMFLGEALRLCPDLKTIAYDFDAYKEVSTALYDTLASLTLDIEAVSCDEMFVDCTRLLAETDTKPLDFATFVRAEIKKITGCPASTGFGANMLQARMATKKAKPDGQFHLLPEDVVEFVKNTKVSDLPGVGRNVAYRLQALGVQTCNDLQKTSLALLQEHFGAKVGLSLHKHSRGEDDRKLELEHVRKSVSAEVNYGVRFSSLAECRRFVEELSAEVQRRLEAAEKQGRCVTLKLMVKAKDAPERTAKFMGHGVCDSLSRSVTLPAETSDAKIIAREAMKLVDQLGINFSLFRGMGVQMSKLSDKKKADAGMTRFLQKSKPPSPVASTSRAEPKASTSRAEPVASTSRAEPKASTSRAEPVASTSRAEPEALDEAVLAELPEDIRQEVLREYKLARPPSASSSKSFAAELTMSQVDPSFLEALPDDLKREVVADLQASKTRRGDSKLLLPALTSPRKSKVSPKKKKRGRPIGGAKLKPIIKVPRRESSPPAKPEVVPEVKVEEEKDEGPLQVSMKVEDLLPLIKEWVKSSAEPVEQDTELMLQFLEKLLLSGKVDKIAAVLRTLKLNVMRKGSAAWIGIFEGLVERTQHLVFNHYGSKLMF</sequence>
<dbReference type="Gene3D" id="3.40.50.10190">
    <property type="entry name" value="BRCT domain"/>
    <property type="match status" value="1"/>
</dbReference>
<reference evidence="18 19" key="1">
    <citation type="submission" date="2020-04" db="EMBL/GenBank/DDBJ databases">
        <authorList>
            <person name="Alioto T."/>
            <person name="Alioto T."/>
            <person name="Gomez Garrido J."/>
        </authorList>
    </citation>
    <scope>NUCLEOTIDE SEQUENCE [LARGE SCALE GENOMIC DNA]</scope>
</reference>
<dbReference type="Pfam" id="PF11799">
    <property type="entry name" value="IMS_C"/>
    <property type="match status" value="1"/>
</dbReference>
<evidence type="ECO:0000256" key="4">
    <source>
        <dbReference type="ARBA" id="ARBA00022634"/>
    </source>
</evidence>
<dbReference type="Gene3D" id="1.20.58.1280">
    <property type="entry name" value="DNA repair protein Rev1, C-terminal domain"/>
    <property type="match status" value="1"/>
</dbReference>
<comment type="subcellular location">
    <subcellularLocation>
        <location evidence="1 13">Nucleus</location>
    </subcellularLocation>
</comment>
<evidence type="ECO:0000256" key="8">
    <source>
        <dbReference type="ARBA" id="ARBA00022763"/>
    </source>
</evidence>
<keyword evidence="6 13" id="KW-0548">Nucleotidyltransferase</keyword>
<dbReference type="PROSITE" id="PS50172">
    <property type="entry name" value="BRCT"/>
    <property type="match status" value="1"/>
</dbReference>
<evidence type="ECO:0000313" key="18">
    <source>
        <dbReference type="EMBL" id="CAB3376893.1"/>
    </source>
</evidence>
<dbReference type="OrthoDB" id="427711at2759"/>
<dbReference type="Proteomes" id="UP000494165">
    <property type="component" value="Unassembled WGS sequence"/>
</dbReference>
<evidence type="ECO:0000256" key="6">
    <source>
        <dbReference type="ARBA" id="ARBA00022695"/>
    </source>
</evidence>
<dbReference type="EMBL" id="CADEPI010000136">
    <property type="protein sequence ID" value="CAB3376893.1"/>
    <property type="molecule type" value="Genomic_DNA"/>
</dbReference>
<evidence type="ECO:0000256" key="3">
    <source>
        <dbReference type="ARBA" id="ARBA00020399"/>
    </source>
</evidence>
<evidence type="ECO:0000256" key="1">
    <source>
        <dbReference type="ARBA" id="ARBA00004123"/>
    </source>
</evidence>
<dbReference type="InterPro" id="IPR031991">
    <property type="entry name" value="Rev1_C"/>
</dbReference>
<feature type="binding site" evidence="14">
    <location>
        <position position="568"/>
    </location>
    <ligand>
        <name>Mg(2+)</name>
        <dbReference type="ChEBI" id="CHEBI:18420"/>
        <label>1</label>
    </ligand>
</feature>
<dbReference type="GO" id="GO:0070987">
    <property type="term" value="P:error-free translesion synthesis"/>
    <property type="evidence" value="ECO:0007669"/>
    <property type="project" value="TreeGrafter"/>
</dbReference>
<feature type="compositionally biased region" description="Basic residues" evidence="15">
    <location>
        <begin position="976"/>
        <end position="989"/>
    </location>
</feature>
<name>A0A8S1DGE2_9INSE</name>
<comment type="caution">
    <text evidence="18">The sequence shown here is derived from an EMBL/GenBank/DDBJ whole genome shotgun (WGS) entry which is preliminary data.</text>
</comment>
<dbReference type="FunFam" id="3.40.50.10190:FF:000011">
    <property type="entry name" value="DNA repair protein REV1"/>
    <property type="match status" value="1"/>
</dbReference>
<dbReference type="GO" id="GO:0005634">
    <property type="term" value="C:nucleus"/>
    <property type="evidence" value="ECO:0007669"/>
    <property type="project" value="UniProtKB-SubCell"/>
</dbReference>
<evidence type="ECO:0000259" key="16">
    <source>
        <dbReference type="PROSITE" id="PS50172"/>
    </source>
</evidence>
<dbReference type="SUPFAM" id="SSF56672">
    <property type="entry name" value="DNA/RNA polymerases"/>
    <property type="match status" value="1"/>
</dbReference>
<dbReference type="SUPFAM" id="SSF52113">
    <property type="entry name" value="BRCT domain"/>
    <property type="match status" value="1"/>
</dbReference>
<feature type="binding site" evidence="14">
    <location>
        <position position="569"/>
    </location>
    <ligand>
        <name>Mg(2+)</name>
        <dbReference type="ChEBI" id="CHEBI:18420"/>
        <label>1</label>
    </ligand>
</feature>
<feature type="region of interest" description="Disordered" evidence="15">
    <location>
        <begin position="964"/>
        <end position="992"/>
    </location>
</feature>
<dbReference type="GO" id="GO:0046872">
    <property type="term" value="F:metal ion binding"/>
    <property type="evidence" value="ECO:0007669"/>
    <property type="project" value="UniProtKB-KW"/>
</dbReference>
<evidence type="ECO:0000256" key="12">
    <source>
        <dbReference type="ARBA" id="ARBA00023242"/>
    </source>
</evidence>
<dbReference type="InterPro" id="IPR012112">
    <property type="entry name" value="REV1"/>
</dbReference>
<keyword evidence="9 14" id="KW-0460">Magnesium</keyword>
<evidence type="ECO:0000313" key="19">
    <source>
        <dbReference type="Proteomes" id="UP000494165"/>
    </source>
</evidence>
<feature type="region of interest" description="Disordered" evidence="15">
    <location>
        <begin position="178"/>
        <end position="200"/>
    </location>
</feature>
<dbReference type="Pfam" id="PF14377">
    <property type="entry name" value="UBM"/>
    <property type="match status" value="2"/>
</dbReference>
<dbReference type="InterPro" id="IPR053848">
    <property type="entry name" value="IMS_HHH_1"/>
</dbReference>
<dbReference type="InterPro" id="IPR017961">
    <property type="entry name" value="DNA_pol_Y-fam_little_finger"/>
</dbReference>
<feature type="compositionally biased region" description="Polar residues" evidence="15">
    <location>
        <begin position="191"/>
        <end position="200"/>
    </location>
</feature>
<organism evidence="18 19">
    <name type="scientific">Cloeon dipterum</name>
    <dbReference type="NCBI Taxonomy" id="197152"/>
    <lineage>
        <taxon>Eukaryota</taxon>
        <taxon>Metazoa</taxon>
        <taxon>Ecdysozoa</taxon>
        <taxon>Arthropoda</taxon>
        <taxon>Hexapoda</taxon>
        <taxon>Insecta</taxon>
        <taxon>Pterygota</taxon>
        <taxon>Palaeoptera</taxon>
        <taxon>Ephemeroptera</taxon>
        <taxon>Pisciforma</taxon>
        <taxon>Baetidae</taxon>
        <taxon>Cloeon</taxon>
    </lineage>
</organism>
<dbReference type="Pfam" id="PF00817">
    <property type="entry name" value="IMS"/>
    <property type="match status" value="1"/>
</dbReference>
<dbReference type="CDD" id="cd01701">
    <property type="entry name" value="PolY_Rev1"/>
    <property type="match status" value="1"/>
</dbReference>
<dbReference type="InterPro" id="IPR036420">
    <property type="entry name" value="BRCT_dom_sf"/>
</dbReference>
<evidence type="ECO:0000256" key="15">
    <source>
        <dbReference type="SAM" id="MobiDB-lite"/>
    </source>
</evidence>
<dbReference type="SMART" id="SM00292">
    <property type="entry name" value="BRCT"/>
    <property type="match status" value="1"/>
</dbReference>
<dbReference type="InterPro" id="IPR001126">
    <property type="entry name" value="UmuC"/>
</dbReference>